<proteinExistence type="predicted"/>
<dbReference type="PROSITE" id="PS50088">
    <property type="entry name" value="ANK_REPEAT"/>
    <property type="match status" value="1"/>
</dbReference>
<evidence type="ECO:0000313" key="4">
    <source>
        <dbReference type="Proteomes" id="UP000257109"/>
    </source>
</evidence>
<feature type="repeat" description="ANK" evidence="1">
    <location>
        <begin position="145"/>
        <end position="177"/>
    </location>
</feature>
<feature type="non-terminal residue" evidence="3">
    <location>
        <position position="1"/>
    </location>
</feature>
<name>A0A371EWI1_MUCPR</name>
<evidence type="ECO:0000313" key="3">
    <source>
        <dbReference type="EMBL" id="RDX70336.1"/>
    </source>
</evidence>
<comment type="caution">
    <text evidence="3">The sequence shown here is derived from an EMBL/GenBank/DDBJ whole genome shotgun (WGS) entry which is preliminary data.</text>
</comment>
<reference evidence="3" key="1">
    <citation type="submission" date="2018-05" db="EMBL/GenBank/DDBJ databases">
        <title>Draft genome of Mucuna pruriens seed.</title>
        <authorList>
            <person name="Nnadi N.E."/>
            <person name="Vos R."/>
            <person name="Hasami M.H."/>
            <person name="Devisetty U.K."/>
            <person name="Aguiy J.C."/>
        </authorList>
    </citation>
    <scope>NUCLEOTIDE SEQUENCE [LARGE SCALE GENOMIC DNA]</scope>
    <source>
        <strain evidence="3">JCA_2017</strain>
    </source>
</reference>
<gene>
    <name evidence="3" type="ORF">CR513_50436</name>
</gene>
<sequence length="206" mass="22947">MEVPSGGKMTPPTIRESPTPEVTNIAKTGGVTRSGRIIVPKGLWNKDLTPAKKEKAMKAPKKVVTEEEAHEFLKMFCHTTQDTTTNFTSFIANQKSHRELVLKVLNDAYVPQDITLEKLKGIINNITVSHHLSFSEEEVPAEGGNHNQPLHIVIKYRGYMIAKVLIDNGSSLNVMPKATLDKLYYPNATLNAAQWWLGLLTATNER</sequence>
<feature type="region of interest" description="Disordered" evidence="2">
    <location>
        <begin position="1"/>
        <end position="26"/>
    </location>
</feature>
<evidence type="ECO:0000256" key="1">
    <source>
        <dbReference type="PROSITE-ProRule" id="PRU00023"/>
    </source>
</evidence>
<dbReference type="PANTHER" id="PTHR32108">
    <property type="entry name" value="DNA-DIRECTED RNA POLYMERASE SUBUNIT ALPHA"/>
    <property type="match status" value="1"/>
</dbReference>
<dbReference type="AlphaFoldDB" id="A0A371EWI1"/>
<accession>A0A371EWI1</accession>
<dbReference type="EMBL" id="QJKJ01011743">
    <property type="protein sequence ID" value="RDX70336.1"/>
    <property type="molecule type" value="Genomic_DNA"/>
</dbReference>
<dbReference type="InterPro" id="IPR002110">
    <property type="entry name" value="Ankyrin_rpt"/>
</dbReference>
<protein>
    <submittedName>
        <fullName evidence="3">Uncharacterized protein</fullName>
    </submittedName>
</protein>
<dbReference type="PANTHER" id="PTHR32108:SF9">
    <property type="entry name" value="REVERSE TRANSCRIPTASE RNASE H-LIKE DOMAIN-CONTAINING PROTEIN"/>
    <property type="match status" value="1"/>
</dbReference>
<evidence type="ECO:0000256" key="2">
    <source>
        <dbReference type="SAM" id="MobiDB-lite"/>
    </source>
</evidence>
<keyword evidence="1" id="KW-0040">ANK repeat</keyword>
<keyword evidence="4" id="KW-1185">Reference proteome</keyword>
<organism evidence="3 4">
    <name type="scientific">Mucuna pruriens</name>
    <name type="common">Velvet bean</name>
    <name type="synonym">Dolichos pruriens</name>
    <dbReference type="NCBI Taxonomy" id="157652"/>
    <lineage>
        <taxon>Eukaryota</taxon>
        <taxon>Viridiplantae</taxon>
        <taxon>Streptophyta</taxon>
        <taxon>Embryophyta</taxon>
        <taxon>Tracheophyta</taxon>
        <taxon>Spermatophyta</taxon>
        <taxon>Magnoliopsida</taxon>
        <taxon>eudicotyledons</taxon>
        <taxon>Gunneridae</taxon>
        <taxon>Pentapetalae</taxon>
        <taxon>rosids</taxon>
        <taxon>fabids</taxon>
        <taxon>Fabales</taxon>
        <taxon>Fabaceae</taxon>
        <taxon>Papilionoideae</taxon>
        <taxon>50 kb inversion clade</taxon>
        <taxon>NPAAA clade</taxon>
        <taxon>indigoferoid/millettioid clade</taxon>
        <taxon>Phaseoleae</taxon>
        <taxon>Mucuna</taxon>
    </lineage>
</organism>
<dbReference type="Proteomes" id="UP000257109">
    <property type="component" value="Unassembled WGS sequence"/>
</dbReference>